<name>A0A2I0LAT9_PUNGR</name>
<feature type="transmembrane region" description="Helical" evidence="1">
    <location>
        <begin position="84"/>
        <end position="102"/>
    </location>
</feature>
<accession>A0A2I0LAT9</accession>
<feature type="non-terminal residue" evidence="2">
    <location>
        <position position="1"/>
    </location>
</feature>
<evidence type="ECO:0000313" key="3">
    <source>
        <dbReference type="Proteomes" id="UP000233551"/>
    </source>
</evidence>
<keyword evidence="1" id="KW-1133">Transmembrane helix</keyword>
<dbReference type="STRING" id="22663.A0A2I0LAT9"/>
<proteinExistence type="predicted"/>
<keyword evidence="1" id="KW-0472">Membrane</keyword>
<reference evidence="2 3" key="1">
    <citation type="submission" date="2017-11" db="EMBL/GenBank/DDBJ databases">
        <title>De-novo sequencing of pomegranate (Punica granatum L.) genome.</title>
        <authorList>
            <person name="Akparov Z."/>
            <person name="Amiraslanov A."/>
            <person name="Hajiyeva S."/>
            <person name="Abbasov M."/>
            <person name="Kaur K."/>
            <person name="Hamwieh A."/>
            <person name="Solovyev V."/>
            <person name="Salamov A."/>
            <person name="Braich B."/>
            <person name="Kosarev P."/>
            <person name="Mahmoud A."/>
            <person name="Hajiyev E."/>
            <person name="Babayeva S."/>
            <person name="Izzatullayeva V."/>
            <person name="Mammadov A."/>
            <person name="Mammadov A."/>
            <person name="Sharifova S."/>
            <person name="Ojaghi J."/>
            <person name="Eynullazada K."/>
            <person name="Bayramov B."/>
            <person name="Abdulazimova A."/>
            <person name="Shahmuradov I."/>
        </authorList>
    </citation>
    <scope>NUCLEOTIDE SEQUENCE [LARGE SCALE GENOMIC DNA]</scope>
    <source>
        <strain evidence="3">cv. AG2017</strain>
        <tissue evidence="2">Leaf</tissue>
    </source>
</reference>
<keyword evidence="1" id="KW-0812">Transmembrane</keyword>
<protein>
    <submittedName>
        <fullName evidence="2">Uncharacterized protein</fullName>
    </submittedName>
</protein>
<feature type="transmembrane region" description="Helical" evidence="1">
    <location>
        <begin position="60"/>
        <end position="78"/>
    </location>
</feature>
<gene>
    <name evidence="2" type="ORF">CRG98_001763</name>
</gene>
<evidence type="ECO:0000256" key="1">
    <source>
        <dbReference type="SAM" id="Phobius"/>
    </source>
</evidence>
<keyword evidence="3" id="KW-1185">Reference proteome</keyword>
<dbReference type="EMBL" id="PGOL01000073">
    <property type="protein sequence ID" value="PKI77799.1"/>
    <property type="molecule type" value="Genomic_DNA"/>
</dbReference>
<sequence>LKSEQDQSDPSREMITPFNQRVQSLFDFDGSNEKSKFGVGVGGARGCGSQKQGVFVNLRACYLVGIPCAILPGFVFQFSGKGLWLEMICALTVQVSALLLITL</sequence>
<organism evidence="2 3">
    <name type="scientific">Punica granatum</name>
    <name type="common">Pomegranate</name>
    <dbReference type="NCBI Taxonomy" id="22663"/>
    <lineage>
        <taxon>Eukaryota</taxon>
        <taxon>Viridiplantae</taxon>
        <taxon>Streptophyta</taxon>
        <taxon>Embryophyta</taxon>
        <taxon>Tracheophyta</taxon>
        <taxon>Spermatophyta</taxon>
        <taxon>Magnoliopsida</taxon>
        <taxon>eudicotyledons</taxon>
        <taxon>Gunneridae</taxon>
        <taxon>Pentapetalae</taxon>
        <taxon>rosids</taxon>
        <taxon>malvids</taxon>
        <taxon>Myrtales</taxon>
        <taxon>Lythraceae</taxon>
        <taxon>Punica</taxon>
    </lineage>
</organism>
<dbReference type="PANTHER" id="PTHR11206">
    <property type="entry name" value="MULTIDRUG RESISTANCE PROTEIN"/>
    <property type="match status" value="1"/>
</dbReference>
<evidence type="ECO:0000313" key="2">
    <source>
        <dbReference type="EMBL" id="PKI77799.1"/>
    </source>
</evidence>
<dbReference type="Proteomes" id="UP000233551">
    <property type="component" value="Unassembled WGS sequence"/>
</dbReference>
<comment type="caution">
    <text evidence="2">The sequence shown here is derived from an EMBL/GenBank/DDBJ whole genome shotgun (WGS) entry which is preliminary data.</text>
</comment>
<dbReference type="AlphaFoldDB" id="A0A2I0LAT9"/>